<keyword evidence="11" id="KW-1185">Reference proteome</keyword>
<feature type="compositionally biased region" description="Polar residues" evidence="8">
    <location>
        <begin position="995"/>
        <end position="1006"/>
    </location>
</feature>
<dbReference type="Pfam" id="PF16879">
    <property type="entry name" value="Sin3a_C"/>
    <property type="match status" value="1"/>
</dbReference>
<evidence type="ECO:0000256" key="5">
    <source>
        <dbReference type="ARBA" id="ARBA00023163"/>
    </source>
</evidence>
<keyword evidence="5" id="KW-0804">Transcription</keyword>
<feature type="compositionally biased region" description="Low complexity" evidence="8">
    <location>
        <begin position="16"/>
        <end position="28"/>
    </location>
</feature>
<dbReference type="FunFam" id="1.20.1160.11:FF:000001">
    <property type="entry name" value="Paired amphipathic helix protein Sin3"/>
    <property type="match status" value="1"/>
</dbReference>
<dbReference type="InterPro" id="IPR036600">
    <property type="entry name" value="PAH_sf"/>
</dbReference>
<evidence type="ECO:0000256" key="6">
    <source>
        <dbReference type="ARBA" id="ARBA00023242"/>
    </source>
</evidence>
<dbReference type="PANTHER" id="PTHR12346">
    <property type="entry name" value="SIN3B-RELATED"/>
    <property type="match status" value="1"/>
</dbReference>
<dbReference type="GO" id="GO:0000122">
    <property type="term" value="P:negative regulation of transcription by RNA polymerase II"/>
    <property type="evidence" value="ECO:0007669"/>
    <property type="project" value="TreeGrafter"/>
</dbReference>
<evidence type="ECO:0000256" key="8">
    <source>
        <dbReference type="SAM" id="MobiDB-lite"/>
    </source>
</evidence>
<evidence type="ECO:0000256" key="4">
    <source>
        <dbReference type="ARBA" id="ARBA00023015"/>
    </source>
</evidence>
<feature type="compositionally biased region" description="Polar residues" evidence="8">
    <location>
        <begin position="35"/>
        <end position="44"/>
    </location>
</feature>
<feature type="compositionally biased region" description="Acidic residues" evidence="8">
    <location>
        <begin position="939"/>
        <end position="948"/>
    </location>
</feature>
<dbReference type="InterPro" id="IPR031693">
    <property type="entry name" value="Sin3_C"/>
</dbReference>
<dbReference type="GO" id="GO:0033698">
    <property type="term" value="C:Rpd3L complex"/>
    <property type="evidence" value="ECO:0007669"/>
    <property type="project" value="UniProtKB-ARBA"/>
</dbReference>
<evidence type="ECO:0000256" key="2">
    <source>
        <dbReference type="ARBA" id="ARBA00022491"/>
    </source>
</evidence>
<dbReference type="EMBL" id="KV419408">
    <property type="protein sequence ID" value="KZS92875.1"/>
    <property type="molecule type" value="Genomic_DNA"/>
</dbReference>
<evidence type="ECO:0000256" key="1">
    <source>
        <dbReference type="ARBA" id="ARBA00004123"/>
    </source>
</evidence>
<dbReference type="FunFam" id="1.20.1160.11:FF:000003">
    <property type="entry name" value="Paired amphipathic helix SIN3-like protein"/>
    <property type="match status" value="1"/>
</dbReference>
<keyword evidence="3" id="KW-0677">Repeat</keyword>
<evidence type="ECO:0000256" key="7">
    <source>
        <dbReference type="PROSITE-ProRule" id="PRU00810"/>
    </source>
</evidence>
<evidence type="ECO:0000256" key="3">
    <source>
        <dbReference type="ARBA" id="ARBA00022737"/>
    </source>
</evidence>
<comment type="subcellular location">
    <subcellularLocation>
        <location evidence="1 7">Nucleus</location>
    </subcellularLocation>
</comment>
<name>A0A164U356_9AGAM</name>
<organism evidence="10 11">
    <name type="scientific">Sistotremastrum niveocremeum HHB9708</name>
    <dbReference type="NCBI Taxonomy" id="1314777"/>
    <lineage>
        <taxon>Eukaryota</taxon>
        <taxon>Fungi</taxon>
        <taxon>Dikarya</taxon>
        <taxon>Basidiomycota</taxon>
        <taxon>Agaricomycotina</taxon>
        <taxon>Agaricomycetes</taxon>
        <taxon>Sistotremastrales</taxon>
        <taxon>Sistotremastraceae</taxon>
        <taxon>Sertulicium</taxon>
        <taxon>Sertulicium niveocremeum</taxon>
    </lineage>
</organism>
<feature type="domain" description="Histone deacetylase interacting" evidence="9">
    <location>
        <begin position="645"/>
        <end position="746"/>
    </location>
</feature>
<feature type="region of interest" description="Disordered" evidence="8">
    <location>
        <begin position="247"/>
        <end position="281"/>
    </location>
</feature>
<feature type="compositionally biased region" description="Basic residues" evidence="8">
    <location>
        <begin position="962"/>
        <end position="980"/>
    </location>
</feature>
<evidence type="ECO:0000313" key="10">
    <source>
        <dbReference type="EMBL" id="KZS92875.1"/>
    </source>
</evidence>
<dbReference type="GO" id="GO:0003714">
    <property type="term" value="F:transcription corepressor activity"/>
    <property type="evidence" value="ECO:0007669"/>
    <property type="project" value="InterPro"/>
</dbReference>
<dbReference type="InterPro" id="IPR039774">
    <property type="entry name" value="Sin3-like"/>
</dbReference>
<dbReference type="Pfam" id="PF08295">
    <property type="entry name" value="Sin3_corepress"/>
    <property type="match status" value="1"/>
</dbReference>
<dbReference type="PANTHER" id="PTHR12346:SF0">
    <property type="entry name" value="SIN3A, ISOFORM G"/>
    <property type="match status" value="1"/>
</dbReference>
<feature type="region of interest" description="Disordered" evidence="8">
    <location>
        <begin position="933"/>
        <end position="1025"/>
    </location>
</feature>
<evidence type="ECO:0000259" key="9">
    <source>
        <dbReference type="SMART" id="SM00761"/>
    </source>
</evidence>
<dbReference type="GO" id="GO:0010628">
    <property type="term" value="P:positive regulation of gene expression"/>
    <property type="evidence" value="ECO:0007669"/>
    <property type="project" value="UniProtKB-ARBA"/>
</dbReference>
<feature type="compositionally biased region" description="Polar residues" evidence="8">
    <location>
        <begin position="67"/>
        <end position="77"/>
    </location>
</feature>
<evidence type="ECO:0000313" key="11">
    <source>
        <dbReference type="Proteomes" id="UP000076722"/>
    </source>
</evidence>
<feature type="non-terminal residue" evidence="10">
    <location>
        <position position="1"/>
    </location>
</feature>
<proteinExistence type="predicted"/>
<protein>
    <recommendedName>
        <fullName evidence="9">Histone deacetylase interacting domain-containing protein</fullName>
    </recommendedName>
</protein>
<dbReference type="InterPro" id="IPR003822">
    <property type="entry name" value="PAH"/>
</dbReference>
<keyword evidence="2" id="KW-0678">Repressor</keyword>
<sequence length="1291" mass="142454">MSPPSAVPISEAKSETTTTADDAMDITIPFVKPNNLPNESTSAMNVDPPAISRDHASFNAILERAESSSSLKHQSASDPKPTTRRSPASPAIHPLTPPPTTGVAVTQANDAQALHQVPTARQDEQPPPPAPDVAPSPRPNSAPMAPGEPGRQLDVSDALSYLDLVKIQFEQQPAVYNKFLDVMKDFKSEDIDTPGVISRVSELFAGHPTLIQGFNTFLPDGYRIECSTDPKDPNLIVVTTPSGVSRQTTTVVRAASPPPPPPVRQAPVLHPGVPPPSATAQQSLPSFQAVSSGLGMPSPGLPAVPFIGNVVAPVPRPSTTPVAPPLFQNPLSPAVHTDAAHVLGGMHRRVPSDPNADPASGTEFHHAMQYINKIKNTYQDNPDVYKGFLQLLQSYQKDQMSIQEASAYNAVSILFKNAPELLEEFKVFLPESAGGIVGPLSEMGGLGTPGTEQWAGFGSGTQEYGGRRKVEATTTKRKKKAPEKDTVGAARGSTSRVRSLHVKKAKHSHNAGKESSPAYAPQSLPTSPPRLAAATASQQPPPPVYTGNPEDDATFFDNVKRTLEDRDAYDEFLKVLHLYTREIIDTKTLVERSQPFLRADLMEQFKDILAWDDNRDGEEEDNAGPEIPLILGGAIITERGPRNEASMRCGPSYRRLPLTETTLACSGRDELGRSVLNDHWVSHPTWASEDSGFVTHRKNIYEEALHRSEEERHEYQFHIEAMAKTISLLEPLRQKIEEMNAEERTAFRLPPSLGAASPSIHQRIIKKVWGKEAGLEIIQSLHSCPGVAIPVVVARLRQKDDEWRRAQREWNKTWRDVGVKNYYRSLDHQGITFKANDKKAITTKAFVGHIEGLREQHSSPESSSNGKTSETYPLEYAFEDDKVLQDTLKLSFSYLDRQVTVYTSAERHAIEKFLRQFVPLLLMRDPREFDAAFGTPIQSEEEDGESEIEGLMSRADDDDPKTHKHSSKRVSSVLRKKLTKMARDRERSAAAQRATKGSSANSQIPSPLTPDDGAVSPGSTRHRWRGLPTKGRLEEVWIRQIENADDAAPKSIPGGTGKPRAGYFYTNTTFYTLIRLLQLVYSRLLACKESSAQQAKDKKRRWQANAVAVELGANDTMYYATAPYAGIPADGEPSETHYYDFLLESMEKLMDGEIDQALFEDCMRVTFGTQAYTIFTLDKVIGALIKQVQTIVADGSEGLVPLVRERAGGQPTVQELISYRAQAEESATSDDNIYRVVWRPDRKVLSVRLLRKEDASVGAEVDERQVYVASYLMHHPTEGLKREANVPFLKR</sequence>
<dbReference type="Pfam" id="PF02671">
    <property type="entry name" value="PAH"/>
    <property type="match status" value="3"/>
</dbReference>
<gene>
    <name evidence="10" type="ORF">SISNIDRAFT_508116</name>
</gene>
<feature type="region of interest" description="Disordered" evidence="8">
    <location>
        <begin position="1"/>
        <end position="103"/>
    </location>
</feature>
<dbReference type="FunFam" id="1.20.1160.11:FF:000002">
    <property type="entry name" value="Paired amphipathic helix protein SIN3"/>
    <property type="match status" value="1"/>
</dbReference>
<feature type="region of interest" description="Disordered" evidence="8">
    <location>
        <begin position="117"/>
        <end position="153"/>
    </location>
</feature>
<feature type="region of interest" description="Disordered" evidence="8">
    <location>
        <begin position="450"/>
        <end position="552"/>
    </location>
</feature>
<dbReference type="OrthoDB" id="10265969at2759"/>
<feature type="compositionally biased region" description="Basic residues" evidence="8">
    <location>
        <begin position="498"/>
        <end position="510"/>
    </location>
</feature>
<dbReference type="Gene3D" id="1.20.1160.11">
    <property type="entry name" value="Paired amphipathic helix"/>
    <property type="match status" value="3"/>
</dbReference>
<keyword evidence="4" id="KW-0805">Transcription regulation</keyword>
<accession>A0A164U356</accession>
<dbReference type="InterPro" id="IPR013194">
    <property type="entry name" value="HDAC_interact_dom"/>
</dbReference>
<dbReference type="Proteomes" id="UP000076722">
    <property type="component" value="Unassembled WGS sequence"/>
</dbReference>
<dbReference type="SMART" id="SM00761">
    <property type="entry name" value="HDAC_interact"/>
    <property type="match status" value="1"/>
</dbReference>
<dbReference type="PROSITE" id="PS51477">
    <property type="entry name" value="PAH"/>
    <property type="match status" value="2"/>
</dbReference>
<keyword evidence="6 7" id="KW-0539">Nucleus</keyword>
<dbReference type="STRING" id="1314777.A0A164U356"/>
<feature type="compositionally biased region" description="Pro residues" evidence="8">
    <location>
        <begin position="125"/>
        <end position="140"/>
    </location>
</feature>
<reference evidence="10 11" key="1">
    <citation type="journal article" date="2016" name="Mol. Biol. Evol.">
        <title>Comparative Genomics of Early-Diverging Mushroom-Forming Fungi Provides Insights into the Origins of Lignocellulose Decay Capabilities.</title>
        <authorList>
            <person name="Nagy L.G."/>
            <person name="Riley R."/>
            <person name="Tritt A."/>
            <person name="Adam C."/>
            <person name="Daum C."/>
            <person name="Floudas D."/>
            <person name="Sun H."/>
            <person name="Yadav J.S."/>
            <person name="Pangilinan J."/>
            <person name="Larsson K.H."/>
            <person name="Matsuura K."/>
            <person name="Barry K."/>
            <person name="Labutti K."/>
            <person name="Kuo R."/>
            <person name="Ohm R.A."/>
            <person name="Bhattacharya S.S."/>
            <person name="Shirouzu T."/>
            <person name="Yoshinaga Y."/>
            <person name="Martin F.M."/>
            <person name="Grigoriev I.V."/>
            <person name="Hibbett D.S."/>
        </authorList>
    </citation>
    <scope>NUCLEOTIDE SEQUENCE [LARGE SCALE GENOMIC DNA]</scope>
    <source>
        <strain evidence="10 11">HHB9708</strain>
    </source>
</reference>
<dbReference type="SUPFAM" id="SSF47762">
    <property type="entry name" value="PAH2 domain"/>
    <property type="match status" value="3"/>
</dbReference>